<accession>A0A914WZ86</accession>
<dbReference type="PANTHER" id="PTHR19143">
    <property type="entry name" value="FIBRINOGEN/TENASCIN/ANGIOPOEITIN"/>
    <property type="match status" value="1"/>
</dbReference>
<evidence type="ECO:0000256" key="1">
    <source>
        <dbReference type="ARBA" id="ARBA00022536"/>
    </source>
</evidence>
<dbReference type="Pfam" id="PF07657">
    <property type="entry name" value="MNNL"/>
    <property type="match status" value="1"/>
</dbReference>
<evidence type="ECO:0000256" key="2">
    <source>
        <dbReference type="ARBA" id="ARBA00022692"/>
    </source>
</evidence>
<evidence type="ECO:0000256" key="6">
    <source>
        <dbReference type="SAM" id="SignalP"/>
    </source>
</evidence>
<keyword evidence="4" id="KW-1133">Transmembrane helix</keyword>
<dbReference type="PROSITE" id="PS51406">
    <property type="entry name" value="FIBRINOGEN_C_2"/>
    <property type="match status" value="1"/>
</dbReference>
<dbReference type="AlphaFoldDB" id="A0A914WZ86"/>
<sequence>MIGGICCCLFILWFQPSSATWYVHVELQQFTDPKGQLDSGVCCNNEEVDDCGCADCAPSSSCNMEFSICMEPIDWGTSSLDSCNSTWYSTSVVAENQNAVVFEMNHQYGTWQNPQDELFPGDASNANFYFKFVVNDSTTEATENETRYIDGYAIPLTNDLFPLNQLHFINFTHHRLDATATTLQFYFSACDSLPCPSTSSSTGPTSTLPYTDCYDWLHVGNAQTSGVYTINLGGSPLQVYCDMTTDGGGWTVFQRRINDNLAFEAKLWNDYVNGFNNGLSGSMWLGLENMHTLSTKDAKVALRIDMTDCANQNWYQVYDGFSIGPGSDKYRLSVGGSSGTAGDSLTYSEPQFNQNGTRFTTKDSDNDNFPVGNCADYYQGGWWYSSCGRSDLNGVYAATCVYQDSKPFQTGVYWGSKWQNQFYGPKFVEMKLRKVVA</sequence>
<evidence type="ECO:0000256" key="4">
    <source>
        <dbReference type="ARBA" id="ARBA00022989"/>
    </source>
</evidence>
<keyword evidence="4" id="KW-0472">Membrane</keyword>
<keyword evidence="2" id="KW-0812">Transmembrane</keyword>
<feature type="domain" description="Fibrinogen C-terminal" evidence="7">
    <location>
        <begin position="204"/>
        <end position="436"/>
    </location>
</feature>
<dbReference type="WBParaSite" id="PSAMB.scaffold5689size11088.g27162.t1">
    <property type="protein sequence ID" value="PSAMB.scaffold5689size11088.g27162.t1"/>
    <property type="gene ID" value="PSAMB.scaffold5689size11088.g27162"/>
</dbReference>
<dbReference type="PROSITE" id="PS00514">
    <property type="entry name" value="FIBRINOGEN_C_1"/>
    <property type="match status" value="1"/>
</dbReference>
<dbReference type="InterPro" id="IPR020837">
    <property type="entry name" value="Fibrinogen_CS"/>
</dbReference>
<dbReference type="InterPro" id="IPR050373">
    <property type="entry name" value="Fibrinogen_C-term_domain"/>
</dbReference>
<dbReference type="NCBIfam" id="NF040941">
    <property type="entry name" value="GGGWT_bact"/>
    <property type="match status" value="1"/>
</dbReference>
<evidence type="ECO:0000313" key="9">
    <source>
        <dbReference type="WBParaSite" id="PSAMB.scaffold5689size11088.g27162.t1"/>
    </source>
</evidence>
<protein>
    <submittedName>
        <fullName evidence="9">Fibrinogen C-terminal domain-containing protein</fullName>
    </submittedName>
</protein>
<dbReference type="CDD" id="cd00087">
    <property type="entry name" value="FReD"/>
    <property type="match status" value="1"/>
</dbReference>
<dbReference type="InterPro" id="IPR014716">
    <property type="entry name" value="Fibrinogen_a/b/g_C_1"/>
</dbReference>
<keyword evidence="1" id="KW-0245">EGF-like domain</keyword>
<organism evidence="8 9">
    <name type="scientific">Plectus sambesii</name>
    <dbReference type="NCBI Taxonomy" id="2011161"/>
    <lineage>
        <taxon>Eukaryota</taxon>
        <taxon>Metazoa</taxon>
        <taxon>Ecdysozoa</taxon>
        <taxon>Nematoda</taxon>
        <taxon>Chromadorea</taxon>
        <taxon>Plectida</taxon>
        <taxon>Plectina</taxon>
        <taxon>Plectoidea</taxon>
        <taxon>Plectidae</taxon>
        <taxon>Plectus</taxon>
    </lineage>
</organism>
<dbReference type="GO" id="GO:0016020">
    <property type="term" value="C:membrane"/>
    <property type="evidence" value="ECO:0007669"/>
    <property type="project" value="UniProtKB-SubCell"/>
</dbReference>
<dbReference type="SUPFAM" id="SSF56496">
    <property type="entry name" value="Fibrinogen C-terminal domain-like"/>
    <property type="match status" value="1"/>
</dbReference>
<evidence type="ECO:0000256" key="5">
    <source>
        <dbReference type="ARBA" id="ARBA00023157"/>
    </source>
</evidence>
<keyword evidence="8" id="KW-1185">Reference proteome</keyword>
<name>A0A914WZ86_9BILA</name>
<dbReference type="PANTHER" id="PTHR19143:SF424">
    <property type="entry name" value="FIBRINOGEN C-TERMINAL DOMAIN-CONTAINING PROTEIN"/>
    <property type="match status" value="1"/>
</dbReference>
<keyword evidence="6" id="KW-0732">Signal</keyword>
<evidence type="ECO:0000313" key="8">
    <source>
        <dbReference type="Proteomes" id="UP000887566"/>
    </source>
</evidence>
<keyword evidence="3" id="KW-0677">Repeat</keyword>
<dbReference type="Gene3D" id="3.90.215.10">
    <property type="entry name" value="Gamma Fibrinogen, chain A, domain 1"/>
    <property type="match status" value="1"/>
</dbReference>
<keyword evidence="5" id="KW-1015">Disulfide bond</keyword>
<dbReference type="Proteomes" id="UP000887566">
    <property type="component" value="Unplaced"/>
</dbReference>
<reference evidence="9" key="1">
    <citation type="submission" date="2022-11" db="UniProtKB">
        <authorList>
            <consortium name="WormBaseParasite"/>
        </authorList>
    </citation>
    <scope>IDENTIFICATION</scope>
</reference>
<dbReference type="InterPro" id="IPR011651">
    <property type="entry name" value="Notch_ligand_N"/>
</dbReference>
<dbReference type="Gene3D" id="2.60.40.3510">
    <property type="match status" value="1"/>
</dbReference>
<dbReference type="SMART" id="SM00186">
    <property type="entry name" value="FBG"/>
    <property type="match status" value="1"/>
</dbReference>
<dbReference type="GO" id="GO:0005615">
    <property type="term" value="C:extracellular space"/>
    <property type="evidence" value="ECO:0007669"/>
    <property type="project" value="TreeGrafter"/>
</dbReference>
<dbReference type="Pfam" id="PF00147">
    <property type="entry name" value="Fibrinogen_C"/>
    <property type="match status" value="1"/>
</dbReference>
<dbReference type="InterPro" id="IPR036056">
    <property type="entry name" value="Fibrinogen-like_C"/>
</dbReference>
<dbReference type="GO" id="GO:0007219">
    <property type="term" value="P:Notch signaling pathway"/>
    <property type="evidence" value="ECO:0007669"/>
    <property type="project" value="InterPro"/>
</dbReference>
<feature type="signal peptide" evidence="6">
    <location>
        <begin position="1"/>
        <end position="19"/>
    </location>
</feature>
<evidence type="ECO:0000259" key="7">
    <source>
        <dbReference type="PROSITE" id="PS51406"/>
    </source>
</evidence>
<proteinExistence type="predicted"/>
<evidence type="ECO:0000256" key="3">
    <source>
        <dbReference type="ARBA" id="ARBA00022737"/>
    </source>
</evidence>
<dbReference type="InterPro" id="IPR002181">
    <property type="entry name" value="Fibrinogen_a/b/g_C_dom"/>
</dbReference>
<feature type="chain" id="PRO_5037356985" evidence="6">
    <location>
        <begin position="20"/>
        <end position="437"/>
    </location>
</feature>